<proteinExistence type="predicted"/>
<name>A0A6I3T2P0_9BURK</name>
<organism evidence="2 3">
    <name type="scientific">Pseudoduganella buxea</name>
    <dbReference type="NCBI Taxonomy" id="1949069"/>
    <lineage>
        <taxon>Bacteria</taxon>
        <taxon>Pseudomonadati</taxon>
        <taxon>Pseudomonadota</taxon>
        <taxon>Betaproteobacteria</taxon>
        <taxon>Burkholderiales</taxon>
        <taxon>Oxalobacteraceae</taxon>
        <taxon>Telluria group</taxon>
        <taxon>Pseudoduganella</taxon>
    </lineage>
</organism>
<sequence>MLAALLLPPAPAASDEFCQSWTSVYETAHRGFRKWRGAYESTLEQHTANIFFPNAKSCDVEEDEFEFQFHCGWQYAESEVERARADALALSNAIRQCLKTKRQRARSAGDIDDDGRGKGRTLWRDFIQDNHDTALGTVVSAYEHPEKRLRSGRTFPASIRLTVRIRYAREGD</sequence>
<evidence type="ECO:0000313" key="2">
    <source>
        <dbReference type="EMBL" id="MTV55664.1"/>
    </source>
</evidence>
<dbReference type="RefSeq" id="WP_155472926.1">
    <property type="nucleotide sequence ID" value="NZ_BMKG01000005.1"/>
</dbReference>
<evidence type="ECO:0000313" key="3">
    <source>
        <dbReference type="Proteomes" id="UP000430634"/>
    </source>
</evidence>
<dbReference type="Proteomes" id="UP000430634">
    <property type="component" value="Unassembled WGS sequence"/>
</dbReference>
<evidence type="ECO:0000313" key="4">
    <source>
        <dbReference type="Proteomes" id="UP000622638"/>
    </source>
</evidence>
<evidence type="ECO:0000313" key="1">
    <source>
        <dbReference type="EMBL" id="GGB93708.1"/>
    </source>
</evidence>
<comment type="caution">
    <text evidence="2">The sequence shown here is derived from an EMBL/GenBank/DDBJ whole genome shotgun (WGS) entry which is preliminary data.</text>
</comment>
<keyword evidence="4" id="KW-1185">Reference proteome</keyword>
<reference evidence="2 3" key="3">
    <citation type="submission" date="2019-11" db="EMBL/GenBank/DDBJ databases">
        <title>Type strains purchased from KCTC, JCM and DSMZ.</title>
        <authorList>
            <person name="Lu H."/>
        </authorList>
    </citation>
    <scope>NUCLEOTIDE SEQUENCE [LARGE SCALE GENOMIC DNA]</scope>
    <source>
        <strain evidence="2 3">KCTC 52429</strain>
    </source>
</reference>
<gene>
    <name evidence="1" type="ORF">GCM10011572_14590</name>
    <name evidence="2" type="ORF">GM672_23335</name>
</gene>
<accession>A0A6I3T2P0</accession>
<reference evidence="1" key="4">
    <citation type="submission" date="2024-05" db="EMBL/GenBank/DDBJ databases">
        <authorList>
            <person name="Sun Q."/>
            <person name="Zhou Y."/>
        </authorList>
    </citation>
    <scope>NUCLEOTIDE SEQUENCE</scope>
    <source>
        <strain evidence="1">CGMCC 1.15931</strain>
    </source>
</reference>
<dbReference type="Proteomes" id="UP000622638">
    <property type="component" value="Unassembled WGS sequence"/>
</dbReference>
<reference evidence="4" key="2">
    <citation type="journal article" date="2019" name="Int. J. Syst. Evol. Microbiol.">
        <title>The Global Catalogue of Microorganisms (GCM) 10K type strain sequencing project: providing services to taxonomists for standard genome sequencing and annotation.</title>
        <authorList>
            <consortium name="The Broad Institute Genomics Platform"/>
            <consortium name="The Broad Institute Genome Sequencing Center for Infectious Disease"/>
            <person name="Wu L."/>
            <person name="Ma J."/>
        </authorList>
    </citation>
    <scope>NUCLEOTIDE SEQUENCE [LARGE SCALE GENOMIC DNA]</scope>
    <source>
        <strain evidence="4">CGMCC 1.15931</strain>
    </source>
</reference>
<dbReference type="EMBL" id="BMKG01000005">
    <property type="protein sequence ID" value="GGB93708.1"/>
    <property type="molecule type" value="Genomic_DNA"/>
</dbReference>
<dbReference type="EMBL" id="WNKZ01000096">
    <property type="protein sequence ID" value="MTV55664.1"/>
    <property type="molecule type" value="Genomic_DNA"/>
</dbReference>
<dbReference type="AlphaFoldDB" id="A0A6I3T2P0"/>
<protein>
    <submittedName>
        <fullName evidence="2">Uncharacterized protein</fullName>
    </submittedName>
</protein>
<reference evidence="1" key="1">
    <citation type="journal article" date="2014" name="Int. J. Syst. Evol. Microbiol.">
        <title>Complete genome of a new Firmicutes species belonging to the dominant human colonic microbiota ('Ruminococcus bicirculans') reveals two chromosomes and a selective capacity to utilize plant glucans.</title>
        <authorList>
            <consortium name="NISC Comparative Sequencing Program"/>
            <person name="Wegmann U."/>
            <person name="Louis P."/>
            <person name="Goesmann A."/>
            <person name="Henrissat B."/>
            <person name="Duncan S.H."/>
            <person name="Flint H.J."/>
        </authorList>
    </citation>
    <scope>NUCLEOTIDE SEQUENCE</scope>
    <source>
        <strain evidence="1">CGMCC 1.15931</strain>
    </source>
</reference>